<reference evidence="8 9" key="1">
    <citation type="submission" date="2023-10" db="EMBL/GenBank/DDBJ databases">
        <title>Chromosome-scale genome assembly provides insights into flower coloration mechanisms of Canna indica.</title>
        <authorList>
            <person name="Li C."/>
        </authorList>
    </citation>
    <scope>NUCLEOTIDE SEQUENCE [LARGE SCALE GENOMIC DNA]</scope>
    <source>
        <tissue evidence="8">Flower</tissue>
    </source>
</reference>
<keyword evidence="3" id="KW-0677">Repeat</keyword>
<keyword evidence="4" id="KW-0547">Nucleotide-binding</keyword>
<proteinExistence type="inferred from homology"/>
<dbReference type="Gene3D" id="1.20.5.4130">
    <property type="match status" value="1"/>
</dbReference>
<name>A0AAQ3KNY0_9LILI</name>
<dbReference type="InterPro" id="IPR027417">
    <property type="entry name" value="P-loop_NTPase"/>
</dbReference>
<evidence type="ECO:0000259" key="6">
    <source>
        <dbReference type="Pfam" id="PF00931"/>
    </source>
</evidence>
<dbReference type="SUPFAM" id="SSF52540">
    <property type="entry name" value="P-loop containing nucleoside triphosphate hydrolases"/>
    <property type="match status" value="1"/>
</dbReference>
<comment type="similarity">
    <text evidence="1">Belongs to the disease resistance NB-LRR family.</text>
</comment>
<dbReference type="PANTHER" id="PTHR19338:SF63">
    <property type="entry name" value="NB-ARC DOMAIN-CONTAINING PROTEIN"/>
    <property type="match status" value="1"/>
</dbReference>
<evidence type="ECO:0000313" key="8">
    <source>
        <dbReference type="EMBL" id="WOL11600.1"/>
    </source>
</evidence>
<dbReference type="GO" id="GO:0043531">
    <property type="term" value="F:ADP binding"/>
    <property type="evidence" value="ECO:0007669"/>
    <property type="project" value="InterPro"/>
</dbReference>
<dbReference type="Pfam" id="PF18052">
    <property type="entry name" value="Rx_N"/>
    <property type="match status" value="1"/>
</dbReference>
<evidence type="ECO:0000256" key="5">
    <source>
        <dbReference type="ARBA" id="ARBA00022821"/>
    </source>
</evidence>
<dbReference type="InterPro" id="IPR041118">
    <property type="entry name" value="Rx_N"/>
</dbReference>
<dbReference type="PANTHER" id="PTHR19338">
    <property type="entry name" value="TRANSLOCASE OF INNER MITOCHONDRIAL MEMBRANE 13 HOMOLOG"/>
    <property type="match status" value="1"/>
</dbReference>
<dbReference type="Pfam" id="PF00931">
    <property type="entry name" value="NB-ARC"/>
    <property type="match status" value="1"/>
</dbReference>
<evidence type="ECO:0000259" key="7">
    <source>
        <dbReference type="Pfam" id="PF18052"/>
    </source>
</evidence>
<keyword evidence="2" id="KW-0433">Leucine-rich repeat</keyword>
<evidence type="ECO:0000256" key="2">
    <source>
        <dbReference type="ARBA" id="ARBA00022614"/>
    </source>
</evidence>
<feature type="domain" description="Disease resistance N-terminal" evidence="7">
    <location>
        <begin position="24"/>
        <end position="99"/>
    </location>
</feature>
<keyword evidence="9" id="KW-1185">Reference proteome</keyword>
<dbReference type="Gene3D" id="3.40.50.300">
    <property type="entry name" value="P-loop containing nucleotide triphosphate hydrolases"/>
    <property type="match status" value="1"/>
</dbReference>
<organism evidence="8 9">
    <name type="scientific">Canna indica</name>
    <name type="common">Indian-shot</name>
    <dbReference type="NCBI Taxonomy" id="4628"/>
    <lineage>
        <taxon>Eukaryota</taxon>
        <taxon>Viridiplantae</taxon>
        <taxon>Streptophyta</taxon>
        <taxon>Embryophyta</taxon>
        <taxon>Tracheophyta</taxon>
        <taxon>Spermatophyta</taxon>
        <taxon>Magnoliopsida</taxon>
        <taxon>Liliopsida</taxon>
        <taxon>Zingiberales</taxon>
        <taxon>Cannaceae</taxon>
        <taxon>Canna</taxon>
    </lineage>
</organism>
<sequence>MESILALVAQKIVDVALTPAASQALQAIPPCERKLRNAATEKMIRIRSEFEHMRVFISHVDMQKYNTAIEPWLKRAREIADKMEDVIDEYLHLNGEQSQNRLLNVALNHCPIPNKSTNPWLRIDGQLIKIEADLVHLNQMKQRYVHSNEGALCPIKQKQQGGEGEDSSSTVLVSYPANGYPVKDEHVIIEKENEENLTNWLTDRTPVRRIISVKGMGGLGKTTMVDIVYKSKKVDDDFDIKGWVTISSSYRITHVLKVLLKDLLGRRAQHDEDSSMSDLNALLEKVQEILQE</sequence>
<protein>
    <submittedName>
        <fullName evidence="8">Resistance candidate NBS-type protein</fullName>
    </submittedName>
</protein>
<dbReference type="EMBL" id="CP136895">
    <property type="protein sequence ID" value="WOL11600.1"/>
    <property type="molecule type" value="Genomic_DNA"/>
</dbReference>
<dbReference type="Proteomes" id="UP001327560">
    <property type="component" value="Chromosome 6"/>
</dbReference>
<dbReference type="GO" id="GO:0006952">
    <property type="term" value="P:defense response"/>
    <property type="evidence" value="ECO:0007669"/>
    <property type="project" value="UniProtKB-KW"/>
</dbReference>
<evidence type="ECO:0000256" key="3">
    <source>
        <dbReference type="ARBA" id="ARBA00022737"/>
    </source>
</evidence>
<keyword evidence="5" id="KW-0611">Plant defense</keyword>
<dbReference type="AlphaFoldDB" id="A0AAQ3KNY0"/>
<dbReference type="InterPro" id="IPR002182">
    <property type="entry name" value="NB-ARC"/>
</dbReference>
<evidence type="ECO:0000256" key="4">
    <source>
        <dbReference type="ARBA" id="ARBA00022741"/>
    </source>
</evidence>
<evidence type="ECO:0000313" key="9">
    <source>
        <dbReference type="Proteomes" id="UP001327560"/>
    </source>
</evidence>
<gene>
    <name evidence="8" type="ORF">Cni_G20364</name>
</gene>
<feature type="domain" description="NB-ARC" evidence="6">
    <location>
        <begin position="193"/>
        <end position="291"/>
    </location>
</feature>
<accession>A0AAQ3KNY0</accession>
<evidence type="ECO:0000256" key="1">
    <source>
        <dbReference type="ARBA" id="ARBA00008894"/>
    </source>
</evidence>